<dbReference type="InterPro" id="IPR001182">
    <property type="entry name" value="FtsW/RodA"/>
</dbReference>
<evidence type="ECO:0000256" key="20">
    <source>
        <dbReference type="ARBA" id="ARBA00049902"/>
    </source>
</evidence>
<feature type="transmembrane region" description="Helical" evidence="22">
    <location>
        <begin position="310"/>
        <end position="337"/>
    </location>
</feature>
<organism evidence="23 24">
    <name type="scientific">Desulfosporosinus fructosivorans</name>
    <dbReference type="NCBI Taxonomy" id="2018669"/>
    <lineage>
        <taxon>Bacteria</taxon>
        <taxon>Bacillati</taxon>
        <taxon>Bacillota</taxon>
        <taxon>Clostridia</taxon>
        <taxon>Eubacteriales</taxon>
        <taxon>Desulfitobacteriaceae</taxon>
        <taxon>Desulfosporosinus</taxon>
    </lineage>
</organism>
<comment type="catalytic activity">
    <reaction evidence="20">
        <text>[GlcNAc-(1-&gt;4)-Mur2Ac(oyl-L-Ala-gamma-D-Glu-L-Lys-D-Ala-D-Ala)](n)-di-trans,octa-cis-undecaprenyl diphosphate + beta-D-GlcNAc-(1-&gt;4)-Mur2Ac(oyl-L-Ala-gamma-D-Glu-L-Lys-D-Ala-D-Ala)-di-trans,octa-cis-undecaprenyl diphosphate = [GlcNAc-(1-&gt;4)-Mur2Ac(oyl-L-Ala-gamma-D-Glu-L-Lys-D-Ala-D-Ala)](n+1)-di-trans,octa-cis-undecaprenyl diphosphate + di-trans,octa-cis-undecaprenyl diphosphate + H(+)</text>
        <dbReference type="Rhea" id="RHEA:23708"/>
        <dbReference type="Rhea" id="RHEA-COMP:9602"/>
        <dbReference type="Rhea" id="RHEA-COMP:9603"/>
        <dbReference type="ChEBI" id="CHEBI:15378"/>
        <dbReference type="ChEBI" id="CHEBI:58405"/>
        <dbReference type="ChEBI" id="CHEBI:60033"/>
        <dbReference type="ChEBI" id="CHEBI:78435"/>
        <dbReference type="EC" id="2.4.99.28"/>
    </reaction>
</comment>
<keyword evidence="24" id="KW-1185">Reference proteome</keyword>
<dbReference type="EC" id="2.4.99.28" evidence="19"/>
<proteinExistence type="inferred from homology"/>
<evidence type="ECO:0000256" key="5">
    <source>
        <dbReference type="ARBA" id="ARBA00022676"/>
    </source>
</evidence>
<accession>A0A4Z0R6H9</accession>
<feature type="transmembrane region" description="Helical" evidence="22">
    <location>
        <begin position="79"/>
        <end position="100"/>
    </location>
</feature>
<evidence type="ECO:0000256" key="19">
    <source>
        <dbReference type="ARBA" id="ARBA00044770"/>
    </source>
</evidence>
<evidence type="ECO:0000256" key="2">
    <source>
        <dbReference type="ARBA" id="ARBA00004752"/>
    </source>
</evidence>
<keyword evidence="10 22" id="KW-1133">Transmembrane helix</keyword>
<feature type="transmembrane region" description="Helical" evidence="22">
    <location>
        <begin position="343"/>
        <end position="364"/>
    </location>
</feature>
<evidence type="ECO:0000256" key="15">
    <source>
        <dbReference type="ARBA" id="ARBA00033270"/>
    </source>
</evidence>
<dbReference type="PANTHER" id="PTHR30474:SF2">
    <property type="entry name" value="PEPTIDOGLYCAN GLYCOSYLTRANSFERASE FTSW-RELATED"/>
    <property type="match status" value="1"/>
</dbReference>
<dbReference type="OrthoDB" id="9812661at2"/>
<feature type="transmembrane region" description="Helical" evidence="22">
    <location>
        <begin position="54"/>
        <end position="72"/>
    </location>
</feature>
<dbReference type="AlphaFoldDB" id="A0A4Z0R6H9"/>
<evidence type="ECO:0000256" key="22">
    <source>
        <dbReference type="SAM" id="Phobius"/>
    </source>
</evidence>
<dbReference type="NCBIfam" id="TIGR02614">
    <property type="entry name" value="ftsW"/>
    <property type="match status" value="1"/>
</dbReference>
<comment type="subcellular location">
    <subcellularLocation>
        <location evidence="1">Cell membrane</location>
        <topology evidence="1">Multi-pass membrane protein</topology>
    </subcellularLocation>
</comment>
<feature type="transmembrane region" description="Helical" evidence="22">
    <location>
        <begin position="12"/>
        <end position="34"/>
    </location>
</feature>
<evidence type="ECO:0000313" key="24">
    <source>
        <dbReference type="Proteomes" id="UP000298460"/>
    </source>
</evidence>
<keyword evidence="8" id="KW-0133">Cell shape</keyword>
<evidence type="ECO:0000256" key="4">
    <source>
        <dbReference type="ARBA" id="ARBA00022618"/>
    </source>
</evidence>
<evidence type="ECO:0000256" key="11">
    <source>
        <dbReference type="ARBA" id="ARBA00023136"/>
    </source>
</evidence>
<sequence>MAKRKPTLPIDFPILFLALALIAFGLIMVLSAGAVSGFNAKQNTYYYVFQQMKWTIVGVVFALVAIKVPYAFWRRFAGVGILISIGLLIAVIFTDAGLAAKGSARWINIMGVNIQPSEITKMALVLFYAHILDRYPIQHGKSWRTPLGILMPVSVLILGLVYKQPDLGTTMVLAMTSAVMLFLTELPTIWFLAAVPTCGIPLVYFIHDAGGYQWDRILAWLDPWKYATNLGYQITNAEIAFGSGGLFGVGLGRSMQKYGFLPENHTDMIFAIVGEELGLVGALFLLFLLISLYTRAYYVIRECPDRFGRLLGFGLISSLALQTTVNLAVVTGVIPVTGITLPLISYGGSSLIITLIQIGLILNISRYRHIPSSKTGKNLPNVSV</sequence>
<dbReference type="GO" id="GO:0071555">
    <property type="term" value="P:cell wall organization"/>
    <property type="evidence" value="ECO:0007669"/>
    <property type="project" value="UniProtKB-KW"/>
</dbReference>
<evidence type="ECO:0000256" key="12">
    <source>
        <dbReference type="ARBA" id="ARBA00023306"/>
    </source>
</evidence>
<comment type="function">
    <text evidence="21">Peptidoglycan polymerase that is essential for cell division.</text>
</comment>
<keyword evidence="7 22" id="KW-0812">Transmembrane</keyword>
<dbReference type="GO" id="GO:0015648">
    <property type="term" value="F:lipid-linked peptidoglycan transporter activity"/>
    <property type="evidence" value="ECO:0007669"/>
    <property type="project" value="TreeGrafter"/>
</dbReference>
<keyword evidence="6" id="KW-0808">Transferase</keyword>
<dbReference type="GO" id="GO:0008360">
    <property type="term" value="P:regulation of cell shape"/>
    <property type="evidence" value="ECO:0007669"/>
    <property type="project" value="UniProtKB-KW"/>
</dbReference>
<evidence type="ECO:0000256" key="21">
    <source>
        <dbReference type="ARBA" id="ARBA00049966"/>
    </source>
</evidence>
<gene>
    <name evidence="23" type="primary">ftsW</name>
    <name evidence="23" type="ORF">E4K67_13360</name>
</gene>
<dbReference type="Proteomes" id="UP000298460">
    <property type="component" value="Unassembled WGS sequence"/>
</dbReference>
<keyword evidence="11 22" id="KW-0472">Membrane</keyword>
<evidence type="ECO:0000256" key="17">
    <source>
        <dbReference type="ARBA" id="ARBA00041185"/>
    </source>
</evidence>
<keyword evidence="3" id="KW-1003">Cell membrane</keyword>
<dbReference type="PANTHER" id="PTHR30474">
    <property type="entry name" value="CELL CYCLE PROTEIN"/>
    <property type="match status" value="1"/>
</dbReference>
<feature type="transmembrane region" description="Helical" evidence="22">
    <location>
        <begin position="189"/>
        <end position="207"/>
    </location>
</feature>
<evidence type="ECO:0000256" key="8">
    <source>
        <dbReference type="ARBA" id="ARBA00022960"/>
    </source>
</evidence>
<evidence type="ECO:0000256" key="16">
    <source>
        <dbReference type="ARBA" id="ARBA00038053"/>
    </source>
</evidence>
<dbReference type="GO" id="GO:0009252">
    <property type="term" value="P:peptidoglycan biosynthetic process"/>
    <property type="evidence" value="ECO:0007669"/>
    <property type="project" value="UniProtKB-KW"/>
</dbReference>
<evidence type="ECO:0000256" key="13">
    <source>
        <dbReference type="ARBA" id="ARBA00023316"/>
    </source>
</evidence>
<dbReference type="GO" id="GO:0008955">
    <property type="term" value="F:peptidoglycan glycosyltransferase activity"/>
    <property type="evidence" value="ECO:0007669"/>
    <property type="project" value="UniProtKB-EC"/>
</dbReference>
<keyword evidence="13" id="KW-0961">Cell wall biogenesis/degradation</keyword>
<evidence type="ECO:0000256" key="7">
    <source>
        <dbReference type="ARBA" id="ARBA00022692"/>
    </source>
</evidence>
<keyword evidence="4" id="KW-0132">Cell division</keyword>
<name>A0A4Z0R6H9_9FIRM</name>
<keyword evidence="5" id="KW-0328">Glycosyltransferase</keyword>
<feature type="transmembrane region" description="Helical" evidence="22">
    <location>
        <begin position="277"/>
        <end position="298"/>
    </location>
</feature>
<evidence type="ECO:0000256" key="1">
    <source>
        <dbReference type="ARBA" id="ARBA00004651"/>
    </source>
</evidence>
<keyword evidence="12" id="KW-0131">Cell cycle</keyword>
<comment type="caution">
    <text evidence="23">The sequence shown here is derived from an EMBL/GenBank/DDBJ whole genome shotgun (WGS) entry which is preliminary data.</text>
</comment>
<dbReference type="GO" id="GO:0005886">
    <property type="term" value="C:plasma membrane"/>
    <property type="evidence" value="ECO:0007669"/>
    <property type="project" value="UniProtKB-SubCell"/>
</dbReference>
<protein>
    <recommendedName>
        <fullName evidence="17">Probable peptidoglycan glycosyltransferase FtsW</fullName>
        <ecNumber evidence="19">2.4.99.28</ecNumber>
    </recommendedName>
    <alternativeName>
        <fullName evidence="18">Cell division protein FtsW</fullName>
    </alternativeName>
    <alternativeName>
        <fullName evidence="15">Cell wall polymerase</fullName>
    </alternativeName>
    <alternativeName>
        <fullName evidence="14">Peptidoglycan polymerase</fullName>
    </alternativeName>
</protein>
<evidence type="ECO:0000256" key="9">
    <source>
        <dbReference type="ARBA" id="ARBA00022984"/>
    </source>
</evidence>
<evidence type="ECO:0000256" key="10">
    <source>
        <dbReference type="ARBA" id="ARBA00022989"/>
    </source>
</evidence>
<dbReference type="InterPro" id="IPR013437">
    <property type="entry name" value="FtsW"/>
</dbReference>
<reference evidence="23 24" key="1">
    <citation type="submission" date="2019-03" db="EMBL/GenBank/DDBJ databases">
        <title>Draft Genome Sequence of Desulfosporosinus fructosivorans Strain 63.6F, Isolated from Marine Sediment in the Baltic Sea.</title>
        <authorList>
            <person name="Hausmann B."/>
            <person name="Vandieken V."/>
            <person name="Pjevac P."/>
            <person name="Schreck K."/>
            <person name="Herbold C.W."/>
            <person name="Loy A."/>
        </authorList>
    </citation>
    <scope>NUCLEOTIDE SEQUENCE [LARGE SCALE GENOMIC DNA]</scope>
    <source>
        <strain evidence="23 24">63.6F</strain>
    </source>
</reference>
<dbReference type="GO" id="GO:0051301">
    <property type="term" value="P:cell division"/>
    <property type="evidence" value="ECO:0007669"/>
    <property type="project" value="UniProtKB-KW"/>
</dbReference>
<dbReference type="InterPro" id="IPR018365">
    <property type="entry name" value="Cell_cycle_FtsW-rel_CS"/>
</dbReference>
<feature type="transmembrane region" description="Helical" evidence="22">
    <location>
        <begin position="143"/>
        <end position="161"/>
    </location>
</feature>
<keyword evidence="9" id="KW-0573">Peptidoglycan synthesis</keyword>
<dbReference type="GO" id="GO:0032153">
    <property type="term" value="C:cell division site"/>
    <property type="evidence" value="ECO:0007669"/>
    <property type="project" value="TreeGrafter"/>
</dbReference>
<dbReference type="EMBL" id="SPQQ01000004">
    <property type="protein sequence ID" value="TGE37703.1"/>
    <property type="molecule type" value="Genomic_DNA"/>
</dbReference>
<evidence type="ECO:0000256" key="18">
    <source>
        <dbReference type="ARBA" id="ARBA00041418"/>
    </source>
</evidence>
<dbReference type="Pfam" id="PF01098">
    <property type="entry name" value="FTSW_RODA_SPOVE"/>
    <property type="match status" value="1"/>
</dbReference>
<evidence type="ECO:0000313" key="23">
    <source>
        <dbReference type="EMBL" id="TGE37703.1"/>
    </source>
</evidence>
<evidence type="ECO:0000256" key="3">
    <source>
        <dbReference type="ARBA" id="ARBA00022475"/>
    </source>
</evidence>
<dbReference type="PROSITE" id="PS00428">
    <property type="entry name" value="FTSW_RODA_SPOVE"/>
    <property type="match status" value="1"/>
</dbReference>
<comment type="pathway">
    <text evidence="2">Cell wall biogenesis; peptidoglycan biosynthesis.</text>
</comment>
<dbReference type="RefSeq" id="WP_135547471.1">
    <property type="nucleotide sequence ID" value="NZ_SPQQ01000004.1"/>
</dbReference>
<evidence type="ECO:0000256" key="14">
    <source>
        <dbReference type="ARBA" id="ARBA00032370"/>
    </source>
</evidence>
<evidence type="ECO:0000256" key="6">
    <source>
        <dbReference type="ARBA" id="ARBA00022679"/>
    </source>
</evidence>
<comment type="similarity">
    <text evidence="16">Belongs to the SEDS family. FtsW subfamily.</text>
</comment>